<dbReference type="GeneID" id="38118222"/>
<gene>
    <name evidence="1" type="ORF">DSM5745_07852</name>
</gene>
<dbReference type="Gene3D" id="2.130.10.10">
    <property type="entry name" value="YVTN repeat-like/Quinoprotein amine dehydrogenase"/>
    <property type="match status" value="2"/>
</dbReference>
<dbReference type="SUPFAM" id="SSF50993">
    <property type="entry name" value="Peptidase/esterase 'gauge' domain"/>
    <property type="match status" value="1"/>
</dbReference>
<evidence type="ECO:0000313" key="1">
    <source>
        <dbReference type="EMBL" id="RDW72680.1"/>
    </source>
</evidence>
<comment type="caution">
    <text evidence="1">The sequence shown here is derived from an EMBL/GenBank/DDBJ whole genome shotgun (WGS) entry which is preliminary data.</text>
</comment>
<dbReference type="SUPFAM" id="SSF82171">
    <property type="entry name" value="DPP6 N-terminal domain-like"/>
    <property type="match status" value="1"/>
</dbReference>
<keyword evidence="2" id="KW-1185">Reference proteome</keyword>
<accession>A0A3D8RFE0</accession>
<dbReference type="Proteomes" id="UP000256690">
    <property type="component" value="Unassembled WGS sequence"/>
</dbReference>
<name>A0A3D8RFE0_9EURO</name>
<dbReference type="EMBL" id="PVWQ01000009">
    <property type="protein sequence ID" value="RDW72680.1"/>
    <property type="molecule type" value="Genomic_DNA"/>
</dbReference>
<dbReference type="AlphaFoldDB" id="A0A3D8RFE0"/>
<proteinExistence type="predicted"/>
<dbReference type="RefSeq" id="XP_026601900.1">
    <property type="nucleotide sequence ID" value="XM_026749868.1"/>
</dbReference>
<evidence type="ECO:0000313" key="2">
    <source>
        <dbReference type="Proteomes" id="UP000256690"/>
    </source>
</evidence>
<sequence>MEVHLVIWDISSGCIRRRFKLKKPDLDKSFTFSPNSRQLIIASGKELLIWDMVNDWGLRRLASHDVKFRHVIFTHNGRFISDVWYGSTVIFKACAHHSPPETQVPIGNPKWWVRVSKNVLEIFDSDPTKPSSKPLLLLHLTKSYTALIVFTLDGRKLIKFDDDDYLVWNLQSGEVEPVRQSLQDFPKDVAFLHDGTMLAAGRGLNHWEVDVLGTGEVNEAQAAGPDVPRVQKVVLTPGSRHAAVLWHHPAVEIFDFATLKRISTVKVEAKVILDMTPAQNSGNLVLFAEHRILIYNIAKKRLEQEINSTYTVRTSDGECHLDSPPISRLSDDGTKVAWVANWDSEKNTSSRVVHVGSVKTGEVLHTSTPMDITVHDLAFSARGDCLTIRFRDGRMKRWHLSGEHNEQPLHRDPDYVKDILDNNPPGTSLDSEGWIFRHGLRTLYLRQDFREHAVSRDGNCVAIARSVQLMSLSFLDSSVEDQVE</sequence>
<reference evidence="1 2" key="1">
    <citation type="journal article" date="2018" name="IMA Fungus">
        <title>IMA Genome-F 9: Draft genome sequence of Annulohypoxylon stygium, Aspergillus mulundensis, Berkeleyomyces basicola (syn. Thielaviopsis basicola), Ceratocystis smalleyi, two Cercospora beticola strains, Coleophoma cylindrospora, Fusarium fracticaudum, Phialophora cf. hyalina, and Morchella septimelata.</title>
        <authorList>
            <person name="Wingfield B.D."/>
            <person name="Bills G.F."/>
            <person name="Dong Y."/>
            <person name="Huang W."/>
            <person name="Nel W.J."/>
            <person name="Swalarsk-Parry B.S."/>
            <person name="Vaghefi N."/>
            <person name="Wilken P.M."/>
            <person name="An Z."/>
            <person name="de Beer Z.W."/>
            <person name="De Vos L."/>
            <person name="Chen L."/>
            <person name="Duong T.A."/>
            <person name="Gao Y."/>
            <person name="Hammerbacher A."/>
            <person name="Kikkert J.R."/>
            <person name="Li Y."/>
            <person name="Li H."/>
            <person name="Li K."/>
            <person name="Li Q."/>
            <person name="Liu X."/>
            <person name="Ma X."/>
            <person name="Naidoo K."/>
            <person name="Pethybridge S.J."/>
            <person name="Sun J."/>
            <person name="Steenkamp E.T."/>
            <person name="van der Nest M.A."/>
            <person name="van Wyk S."/>
            <person name="Wingfield M.J."/>
            <person name="Xiong C."/>
            <person name="Yue Q."/>
            <person name="Zhang X."/>
        </authorList>
    </citation>
    <scope>NUCLEOTIDE SEQUENCE [LARGE SCALE GENOMIC DNA]</scope>
    <source>
        <strain evidence="1 2">DSM 5745</strain>
    </source>
</reference>
<protein>
    <submittedName>
        <fullName evidence="1">Uncharacterized protein</fullName>
    </submittedName>
</protein>
<dbReference type="InterPro" id="IPR015943">
    <property type="entry name" value="WD40/YVTN_repeat-like_dom_sf"/>
</dbReference>
<organism evidence="1 2">
    <name type="scientific">Aspergillus mulundensis</name>
    <dbReference type="NCBI Taxonomy" id="1810919"/>
    <lineage>
        <taxon>Eukaryota</taxon>
        <taxon>Fungi</taxon>
        <taxon>Dikarya</taxon>
        <taxon>Ascomycota</taxon>
        <taxon>Pezizomycotina</taxon>
        <taxon>Eurotiomycetes</taxon>
        <taxon>Eurotiomycetidae</taxon>
        <taxon>Eurotiales</taxon>
        <taxon>Aspergillaceae</taxon>
        <taxon>Aspergillus</taxon>
        <taxon>Aspergillus subgen. Nidulantes</taxon>
    </lineage>
</organism>